<evidence type="ECO:0000256" key="1">
    <source>
        <dbReference type="SAM" id="MobiDB-lite"/>
    </source>
</evidence>
<name>A0ABQ6MDW9_9STRA</name>
<evidence type="ECO:0000313" key="3">
    <source>
        <dbReference type="Proteomes" id="UP001165060"/>
    </source>
</evidence>
<accession>A0ABQ6MDW9</accession>
<dbReference type="Proteomes" id="UP001165060">
    <property type="component" value="Unassembled WGS sequence"/>
</dbReference>
<keyword evidence="3" id="KW-1185">Reference proteome</keyword>
<dbReference type="EMBL" id="BRYB01002718">
    <property type="protein sequence ID" value="GMI24508.1"/>
    <property type="molecule type" value="Genomic_DNA"/>
</dbReference>
<organism evidence="2 3">
    <name type="scientific">Tetraparma gracilis</name>
    <dbReference type="NCBI Taxonomy" id="2962635"/>
    <lineage>
        <taxon>Eukaryota</taxon>
        <taxon>Sar</taxon>
        <taxon>Stramenopiles</taxon>
        <taxon>Ochrophyta</taxon>
        <taxon>Bolidophyceae</taxon>
        <taxon>Parmales</taxon>
        <taxon>Triparmaceae</taxon>
        <taxon>Tetraparma</taxon>
    </lineage>
</organism>
<protein>
    <submittedName>
        <fullName evidence="2">Uncharacterized protein</fullName>
    </submittedName>
</protein>
<sequence>MCDVLMGILLSTYTGIPLASPQLEHSGNHGGYPGAEDLFKLDPTLFPTSTRACPRPEQNGGKIPITPPHNVMPPGGSWHDGDIPEQDCAAMEAFSAGLDKCGIIYVGTEVWPISYEDALPMFRRLYRGPHSAHPSQTALDHQKQLKYDPNKFNVAVHFRHGDITPTPKEYYPKLLANVLSKFEDLLGPPESAHRLPVVVWIFSEDPAVLVADLEQLPEVRAGSVEVRGDTSQIPMLLTFSHWLAADIWISCDSSIAWPASYLAGDGTAPGMPIAIAPPSTRQHPEFRTFAEGNIVANIEGEFQDARGALRNRAEKRLREILESPPN</sequence>
<reference evidence="2 3" key="1">
    <citation type="journal article" date="2023" name="Commun. Biol.">
        <title>Genome analysis of Parmales, the sister group of diatoms, reveals the evolutionary specialization of diatoms from phago-mixotrophs to photoautotrophs.</title>
        <authorList>
            <person name="Ban H."/>
            <person name="Sato S."/>
            <person name="Yoshikawa S."/>
            <person name="Yamada K."/>
            <person name="Nakamura Y."/>
            <person name="Ichinomiya M."/>
            <person name="Sato N."/>
            <person name="Blanc-Mathieu R."/>
            <person name="Endo H."/>
            <person name="Kuwata A."/>
            <person name="Ogata H."/>
        </authorList>
    </citation>
    <scope>NUCLEOTIDE SEQUENCE [LARGE SCALE GENOMIC DNA]</scope>
</reference>
<gene>
    <name evidence="2" type="ORF">TeGR_g8186</name>
</gene>
<proteinExistence type="predicted"/>
<comment type="caution">
    <text evidence="2">The sequence shown here is derived from an EMBL/GenBank/DDBJ whole genome shotgun (WGS) entry which is preliminary data.</text>
</comment>
<evidence type="ECO:0000313" key="2">
    <source>
        <dbReference type="EMBL" id="GMI24508.1"/>
    </source>
</evidence>
<feature type="region of interest" description="Disordered" evidence="1">
    <location>
        <begin position="49"/>
        <end position="68"/>
    </location>
</feature>